<name>A0A4Y2CUF5_ARAVE</name>
<proteinExistence type="predicted"/>
<comment type="caution">
    <text evidence="2">The sequence shown here is derived from an EMBL/GenBank/DDBJ whole genome shotgun (WGS) entry which is preliminary data.</text>
</comment>
<feature type="region of interest" description="Disordered" evidence="1">
    <location>
        <begin position="102"/>
        <end position="124"/>
    </location>
</feature>
<evidence type="ECO:0008006" key="4">
    <source>
        <dbReference type="Google" id="ProtNLM"/>
    </source>
</evidence>
<sequence>MIPPLGTCEPSTTIQESLLQSSNISLGWIKAHKGNEKADELTKAAISSADAPLLQIPLPRSSIKGELPNKHRRNGRSNGKRESSADQPSMCYRRLALKATTFRGNSPSSSRGPSLNTSTDSVNIPTTTVRAGKKAGLFITPPLAHLPSPIKLLPTYFKCPLDRYKIAWLTSITKHKLSRQKVVQLIDFMTLNENLIKSDHNTA</sequence>
<feature type="compositionally biased region" description="Low complexity" evidence="1">
    <location>
        <begin position="103"/>
        <end position="119"/>
    </location>
</feature>
<keyword evidence="3" id="KW-1185">Reference proteome</keyword>
<reference evidence="2 3" key="1">
    <citation type="journal article" date="2019" name="Sci. Rep.">
        <title>Orb-weaving spider Araneus ventricosus genome elucidates the spidroin gene catalogue.</title>
        <authorList>
            <person name="Kono N."/>
            <person name="Nakamura H."/>
            <person name="Ohtoshi R."/>
            <person name="Moran D.A.P."/>
            <person name="Shinohara A."/>
            <person name="Yoshida Y."/>
            <person name="Fujiwara M."/>
            <person name="Mori M."/>
            <person name="Tomita M."/>
            <person name="Arakawa K."/>
        </authorList>
    </citation>
    <scope>NUCLEOTIDE SEQUENCE [LARGE SCALE GENOMIC DNA]</scope>
</reference>
<evidence type="ECO:0000313" key="3">
    <source>
        <dbReference type="Proteomes" id="UP000499080"/>
    </source>
</evidence>
<protein>
    <recommendedName>
        <fullName evidence="4">RNase H type-1 domain-containing protein</fullName>
    </recommendedName>
</protein>
<organism evidence="2 3">
    <name type="scientific">Araneus ventricosus</name>
    <name type="common">Orbweaver spider</name>
    <name type="synonym">Epeira ventricosa</name>
    <dbReference type="NCBI Taxonomy" id="182803"/>
    <lineage>
        <taxon>Eukaryota</taxon>
        <taxon>Metazoa</taxon>
        <taxon>Ecdysozoa</taxon>
        <taxon>Arthropoda</taxon>
        <taxon>Chelicerata</taxon>
        <taxon>Arachnida</taxon>
        <taxon>Araneae</taxon>
        <taxon>Araneomorphae</taxon>
        <taxon>Entelegynae</taxon>
        <taxon>Araneoidea</taxon>
        <taxon>Araneidae</taxon>
        <taxon>Araneus</taxon>
    </lineage>
</organism>
<dbReference type="Proteomes" id="UP000499080">
    <property type="component" value="Unassembled WGS sequence"/>
</dbReference>
<gene>
    <name evidence="2" type="ORF">AVEN_137599_1</name>
</gene>
<accession>A0A4Y2CUF5</accession>
<dbReference type="EMBL" id="BGPR01000246">
    <property type="protein sequence ID" value="GBM07719.1"/>
    <property type="molecule type" value="Genomic_DNA"/>
</dbReference>
<evidence type="ECO:0000256" key="1">
    <source>
        <dbReference type="SAM" id="MobiDB-lite"/>
    </source>
</evidence>
<evidence type="ECO:0000313" key="2">
    <source>
        <dbReference type="EMBL" id="GBM07719.1"/>
    </source>
</evidence>
<feature type="region of interest" description="Disordered" evidence="1">
    <location>
        <begin position="57"/>
        <end position="87"/>
    </location>
</feature>
<dbReference type="OrthoDB" id="411823at2759"/>
<dbReference type="AlphaFoldDB" id="A0A4Y2CUF5"/>